<dbReference type="Pfam" id="PF24125">
    <property type="entry name" value="Cds6_C"/>
    <property type="match status" value="1"/>
</dbReference>
<dbReference type="Proteomes" id="UP000806285">
    <property type="component" value="Unassembled WGS sequence"/>
</dbReference>
<accession>A0ABR9S8P0</accession>
<dbReference type="SUPFAM" id="SSF54427">
    <property type="entry name" value="NTF2-like"/>
    <property type="match status" value="1"/>
</dbReference>
<feature type="compositionally biased region" description="Pro residues" evidence="1">
    <location>
        <begin position="1"/>
        <end position="25"/>
    </location>
</feature>
<protein>
    <submittedName>
        <fullName evidence="3">Nuclear transport factor 2 family protein</fullName>
    </submittedName>
</protein>
<dbReference type="InterPro" id="IPR056203">
    <property type="entry name" value="Cds6_C"/>
</dbReference>
<dbReference type="InterPro" id="IPR032710">
    <property type="entry name" value="NTF2-like_dom_sf"/>
</dbReference>
<evidence type="ECO:0000313" key="4">
    <source>
        <dbReference type="Proteomes" id="UP000806285"/>
    </source>
</evidence>
<organism evidence="3 4">
    <name type="scientific">Ramlibacter pallidus</name>
    <dbReference type="NCBI Taxonomy" id="2780087"/>
    <lineage>
        <taxon>Bacteria</taxon>
        <taxon>Pseudomonadati</taxon>
        <taxon>Pseudomonadota</taxon>
        <taxon>Betaproteobacteria</taxon>
        <taxon>Burkholderiales</taxon>
        <taxon>Comamonadaceae</taxon>
        <taxon>Ramlibacter</taxon>
    </lineage>
</organism>
<gene>
    <name evidence="3" type="ORF">IM787_19605</name>
</gene>
<feature type="non-terminal residue" evidence="3">
    <location>
        <position position="1"/>
    </location>
</feature>
<dbReference type="RefSeq" id="WP_193678413.1">
    <property type="nucleotide sequence ID" value="NZ_JADDIV010000006.1"/>
</dbReference>
<dbReference type="Gene3D" id="3.10.450.50">
    <property type="match status" value="1"/>
</dbReference>
<name>A0ABR9S8P0_9BURK</name>
<evidence type="ECO:0000259" key="2">
    <source>
        <dbReference type="Pfam" id="PF24125"/>
    </source>
</evidence>
<dbReference type="EMBL" id="JADDIV010000006">
    <property type="protein sequence ID" value="MBE7369779.1"/>
    <property type="molecule type" value="Genomic_DNA"/>
</dbReference>
<reference evidence="3 4" key="1">
    <citation type="submission" date="2020-10" db="EMBL/GenBank/DDBJ databases">
        <title>Ramlibacter sp. HM2 16S ribosomal RNA gene Genome sequencing and assembly.</title>
        <authorList>
            <person name="Kang M."/>
        </authorList>
    </citation>
    <scope>NUCLEOTIDE SEQUENCE [LARGE SCALE GENOMIC DNA]</scope>
    <source>
        <strain evidence="3 4">HM2</strain>
    </source>
</reference>
<evidence type="ECO:0000256" key="1">
    <source>
        <dbReference type="SAM" id="MobiDB-lite"/>
    </source>
</evidence>
<comment type="caution">
    <text evidence="3">The sequence shown here is derived from an EMBL/GenBank/DDBJ whole genome shotgun (WGS) entry which is preliminary data.</text>
</comment>
<proteinExistence type="predicted"/>
<feature type="region of interest" description="Disordered" evidence="1">
    <location>
        <begin position="1"/>
        <end position="34"/>
    </location>
</feature>
<keyword evidence="4" id="KW-1185">Reference proteome</keyword>
<sequence length="143" mass="14719">APAPAAAPAAAPAPAPAAAPAPAPAPAAGATASRDVEAAVRAWANAWASKDMSAYLGAYGKEFDPPGKLSRAAWEQERRARIVGKNKITVQVSDLDVTVTGSKAVAKFRQAYSADSLNVTSRKTLEFVNSGGRWTIVRESTGA</sequence>
<feature type="domain" description="Cds6 C-terminal" evidence="2">
    <location>
        <begin position="36"/>
        <end position="139"/>
    </location>
</feature>
<evidence type="ECO:0000313" key="3">
    <source>
        <dbReference type="EMBL" id="MBE7369779.1"/>
    </source>
</evidence>